<dbReference type="PROSITE" id="PS50017">
    <property type="entry name" value="DEATH_DOMAIN"/>
    <property type="match status" value="1"/>
</dbReference>
<name>A0A1X7U7D0_AMPQE</name>
<sequence length="525" mass="59722">MSCNRDISYDDFLNQKPSLQELIQHIDTKNEWLMLGVILGLKKEDIDQLPKGVITGKTVALLELWLHTPTASRRKLLEELRKDPDIQDVAEDYNQYLTNIFTYCEQSTELVKGHADRKSFVSGKEEPSNAEERMKNKIETLEATLKEQEDELLVVIQRKEEEKIAIKEEMQLAIKGKENELNSEIHDLQVRINNNEENIAAANKELESTKQELAKEKEKVATLVQGTIDHERFKELSESQLQEIKVENESVIKTLQENLSTANEELLFTKQLLSNKEEELKAQRDSMDLQQKMTKNMHREIDDLRAKLASKDQHTIIVIESGKFEVRLTSLSSEQCPNLLTKIEDKHQHVYLSDSSSDVAQLLLVPLLQTKKISSLYIRSTHLKCDFVKSFSSQISDNNTVESLYINQNSIDDDGVIILAESLKNNKKLQHLSLEFNTGITSVSVPSLAEFICINSTLSVLNVSNTSIDTEGVLELAKSLKSNERLEKIVVDEKHKAVCTPLLLGTRLAYSYHSVPHEQSGTVKK</sequence>
<proteinExistence type="predicted"/>
<organism evidence="3">
    <name type="scientific">Amphimedon queenslandica</name>
    <name type="common">Sponge</name>
    <dbReference type="NCBI Taxonomy" id="400682"/>
    <lineage>
        <taxon>Eukaryota</taxon>
        <taxon>Metazoa</taxon>
        <taxon>Porifera</taxon>
        <taxon>Demospongiae</taxon>
        <taxon>Heteroscleromorpha</taxon>
        <taxon>Haplosclerida</taxon>
        <taxon>Niphatidae</taxon>
        <taxon>Amphimedon</taxon>
    </lineage>
</organism>
<dbReference type="SMART" id="SM00368">
    <property type="entry name" value="LRR_RI"/>
    <property type="match status" value="2"/>
</dbReference>
<reference evidence="3" key="1">
    <citation type="submission" date="2017-05" db="UniProtKB">
        <authorList>
            <consortium name="EnsemblMetazoa"/>
        </authorList>
    </citation>
    <scope>IDENTIFICATION</scope>
</reference>
<dbReference type="GO" id="GO:0007165">
    <property type="term" value="P:signal transduction"/>
    <property type="evidence" value="ECO:0007669"/>
    <property type="project" value="InterPro"/>
</dbReference>
<evidence type="ECO:0000259" key="2">
    <source>
        <dbReference type="PROSITE" id="PS50017"/>
    </source>
</evidence>
<dbReference type="Pfam" id="PF13516">
    <property type="entry name" value="LRR_6"/>
    <property type="match status" value="2"/>
</dbReference>
<dbReference type="SUPFAM" id="SSF52047">
    <property type="entry name" value="RNI-like"/>
    <property type="match status" value="1"/>
</dbReference>
<feature type="domain" description="Death" evidence="2">
    <location>
        <begin position="31"/>
        <end position="82"/>
    </location>
</feature>
<dbReference type="SUPFAM" id="SSF47986">
    <property type="entry name" value="DEATH domain"/>
    <property type="match status" value="1"/>
</dbReference>
<dbReference type="InterPro" id="IPR001611">
    <property type="entry name" value="Leu-rich_rpt"/>
</dbReference>
<keyword evidence="1" id="KW-0175">Coiled coil</keyword>
<dbReference type="EnsemblMetazoa" id="Aqu2.1.23366_001">
    <property type="protein sequence ID" value="Aqu2.1.23366_001"/>
    <property type="gene ID" value="Aqu2.1.23366"/>
</dbReference>
<accession>A0A1X7U7D0</accession>
<dbReference type="InterPro" id="IPR011029">
    <property type="entry name" value="DEATH-like_dom_sf"/>
</dbReference>
<dbReference type="Gene3D" id="3.80.10.10">
    <property type="entry name" value="Ribonuclease Inhibitor"/>
    <property type="match status" value="2"/>
</dbReference>
<dbReference type="OrthoDB" id="120976at2759"/>
<dbReference type="InterPro" id="IPR000488">
    <property type="entry name" value="Death_dom"/>
</dbReference>
<feature type="coiled-coil region" evidence="1">
    <location>
        <begin position="131"/>
        <end position="293"/>
    </location>
</feature>
<evidence type="ECO:0000313" key="3">
    <source>
        <dbReference type="EnsemblMetazoa" id="Aqu2.1.23366_001"/>
    </source>
</evidence>
<dbReference type="PANTHER" id="PTHR24114:SF2">
    <property type="entry name" value="F-BOX DOMAIN-CONTAINING PROTEIN-RELATED"/>
    <property type="match status" value="1"/>
</dbReference>
<dbReference type="InterPro" id="IPR032675">
    <property type="entry name" value="LRR_dom_sf"/>
</dbReference>
<dbReference type="PANTHER" id="PTHR24114">
    <property type="entry name" value="LEUCINE RICH REPEAT FAMILY PROTEIN"/>
    <property type="match status" value="1"/>
</dbReference>
<dbReference type="AlphaFoldDB" id="A0A1X7U7D0"/>
<protein>
    <recommendedName>
        <fullName evidence="2">Death domain-containing protein</fullName>
    </recommendedName>
</protein>
<dbReference type="Gene3D" id="1.10.533.10">
    <property type="entry name" value="Death Domain, Fas"/>
    <property type="match status" value="1"/>
</dbReference>
<dbReference type="InParanoid" id="A0A1X7U7D0"/>
<evidence type="ECO:0000256" key="1">
    <source>
        <dbReference type="SAM" id="Coils"/>
    </source>
</evidence>
<dbReference type="InterPro" id="IPR052394">
    <property type="entry name" value="LRR-containing"/>
</dbReference>